<organism evidence="4 5">
    <name type="scientific">Thanatephorus cucumeris (strain AG1-IB / isolate 7/3/14)</name>
    <name type="common">Lettuce bottom rot fungus</name>
    <name type="synonym">Rhizoctonia solani</name>
    <dbReference type="NCBI Taxonomy" id="1108050"/>
    <lineage>
        <taxon>Eukaryota</taxon>
        <taxon>Fungi</taxon>
        <taxon>Dikarya</taxon>
        <taxon>Basidiomycota</taxon>
        <taxon>Agaricomycotina</taxon>
        <taxon>Agaricomycetes</taxon>
        <taxon>Cantharellales</taxon>
        <taxon>Ceratobasidiaceae</taxon>
        <taxon>Rhizoctonia</taxon>
        <taxon>Rhizoctonia solani AG-1</taxon>
    </lineage>
</organism>
<dbReference type="GO" id="GO:0045324">
    <property type="term" value="P:late endosome to vacuole transport"/>
    <property type="evidence" value="ECO:0007669"/>
    <property type="project" value="TreeGrafter"/>
</dbReference>
<feature type="coiled-coil region" evidence="2">
    <location>
        <begin position="5"/>
        <end position="56"/>
    </location>
</feature>
<evidence type="ECO:0000259" key="3">
    <source>
        <dbReference type="Pfam" id="PF04111"/>
    </source>
</evidence>
<gene>
    <name evidence="4" type="ORF">BN14_03459</name>
</gene>
<dbReference type="Pfam" id="PF04111">
    <property type="entry name" value="APG6"/>
    <property type="match status" value="1"/>
</dbReference>
<dbReference type="GO" id="GO:0034271">
    <property type="term" value="C:phosphatidylinositol 3-kinase complex, class III, type I"/>
    <property type="evidence" value="ECO:0007669"/>
    <property type="project" value="TreeGrafter"/>
</dbReference>
<accession>M5BQM1</accession>
<dbReference type="GO" id="GO:0000045">
    <property type="term" value="P:autophagosome assembly"/>
    <property type="evidence" value="ECO:0007669"/>
    <property type="project" value="TreeGrafter"/>
</dbReference>
<comment type="caution">
    <text evidence="4">The sequence shown here is derived from an EMBL/GenBank/DDBJ whole genome shotgun (WGS) entry which is preliminary data.</text>
</comment>
<dbReference type="EMBL" id="CAOJ01004817">
    <property type="protein sequence ID" value="CCO29446.1"/>
    <property type="molecule type" value="Genomic_DNA"/>
</dbReference>
<evidence type="ECO:0000313" key="5">
    <source>
        <dbReference type="Proteomes" id="UP000012065"/>
    </source>
</evidence>
<dbReference type="GO" id="GO:0006995">
    <property type="term" value="P:cellular response to nitrogen starvation"/>
    <property type="evidence" value="ECO:0007669"/>
    <property type="project" value="TreeGrafter"/>
</dbReference>
<dbReference type="AlphaFoldDB" id="M5BQM1"/>
<comment type="similarity">
    <text evidence="1">Belongs to the beclin family.</text>
</comment>
<keyword evidence="2" id="KW-0175">Coiled coil</keyword>
<dbReference type="GO" id="GO:0043548">
    <property type="term" value="F:phosphatidylinositol 3-kinase binding"/>
    <property type="evidence" value="ECO:0007669"/>
    <property type="project" value="TreeGrafter"/>
</dbReference>
<dbReference type="GO" id="GO:0000423">
    <property type="term" value="P:mitophagy"/>
    <property type="evidence" value="ECO:0007669"/>
    <property type="project" value="TreeGrafter"/>
</dbReference>
<protein>
    <submittedName>
        <fullName evidence="4">Rhizoctonia solani AG1-IB WGS project CAOJ00000000 data, isolate 7/3/14, contig 07123</fullName>
    </submittedName>
</protein>
<proteinExistence type="inferred from homology"/>
<dbReference type="Proteomes" id="UP000012065">
    <property type="component" value="Unassembled WGS sequence"/>
</dbReference>
<evidence type="ECO:0000256" key="1">
    <source>
        <dbReference type="ARBA" id="ARBA00005965"/>
    </source>
</evidence>
<dbReference type="GO" id="GO:0030674">
    <property type="term" value="F:protein-macromolecule adaptor activity"/>
    <property type="evidence" value="ECO:0007669"/>
    <property type="project" value="TreeGrafter"/>
</dbReference>
<dbReference type="InterPro" id="IPR007243">
    <property type="entry name" value="Atg6/Beclin"/>
</dbReference>
<dbReference type="HOGENOM" id="CLU_1526188_0_0_1"/>
<sequence>MEARIEQLKLEEKSVLDELLDAEREKTRLDRELEELEQEEKELEEKEAEFWRVYNANVLAEASTAASLRAIRAAQEADAAELARLSRANVYNDAFCIGHDGVFGTINGLRLGRVTGVAVPWPEVNAAWGQALLLLHTIARKVGFVFEQYRLVPMGSCSRIERIGGDKAVYELYVGY</sequence>
<dbReference type="InterPro" id="IPR040455">
    <property type="entry name" value="Atg6_BARA"/>
</dbReference>
<reference evidence="4 5" key="1">
    <citation type="journal article" date="2013" name="J. Biotechnol.">
        <title>Establishment and interpretation of the genome sequence of the phytopathogenic fungus Rhizoctonia solani AG1-IB isolate 7/3/14.</title>
        <authorList>
            <person name="Wibberg D.W."/>
            <person name="Jelonek L.J."/>
            <person name="Rupp O.R."/>
            <person name="Hennig M.H."/>
            <person name="Eikmeyer F.E."/>
            <person name="Goesmann A.G."/>
            <person name="Hartmann A.H."/>
            <person name="Borriss R.B."/>
            <person name="Grosch R.G."/>
            <person name="Puehler A.P."/>
            <person name="Schlueter A.S."/>
        </authorList>
    </citation>
    <scope>NUCLEOTIDE SEQUENCE [LARGE SCALE GENOMIC DNA]</scope>
    <source>
        <strain evidence="5">AG1-IB / isolate 7/3/14</strain>
    </source>
</reference>
<evidence type="ECO:0000256" key="2">
    <source>
        <dbReference type="SAM" id="Coils"/>
    </source>
</evidence>
<dbReference type="PANTHER" id="PTHR12768:SF4">
    <property type="entry name" value="BECLIN-1"/>
    <property type="match status" value="1"/>
</dbReference>
<evidence type="ECO:0000313" key="4">
    <source>
        <dbReference type="EMBL" id="CCO29446.1"/>
    </source>
</evidence>
<dbReference type="Gene3D" id="1.10.418.40">
    <property type="entry name" value="Autophagy protein 6/Beclin 1"/>
    <property type="match status" value="1"/>
</dbReference>
<dbReference type="GO" id="GO:0034272">
    <property type="term" value="C:phosphatidylinositol 3-kinase complex, class III, type II"/>
    <property type="evidence" value="ECO:0007669"/>
    <property type="project" value="TreeGrafter"/>
</dbReference>
<dbReference type="PANTHER" id="PTHR12768">
    <property type="entry name" value="BECLIN 1"/>
    <property type="match status" value="1"/>
</dbReference>
<dbReference type="InterPro" id="IPR038274">
    <property type="entry name" value="Atg6/Beclin_C_sf"/>
</dbReference>
<name>M5BQM1_THACB</name>
<dbReference type="Gene3D" id="6.10.250.3110">
    <property type="match status" value="1"/>
</dbReference>
<feature type="domain" description="Atg6 BARA" evidence="3">
    <location>
        <begin position="85"/>
        <end position="173"/>
    </location>
</feature>
<dbReference type="GO" id="GO:0000407">
    <property type="term" value="C:phagophore assembly site"/>
    <property type="evidence" value="ECO:0007669"/>
    <property type="project" value="TreeGrafter"/>
</dbReference>